<name>A0ABU1PEL7_9BURK</name>
<proteinExistence type="predicted"/>
<evidence type="ECO:0000313" key="3">
    <source>
        <dbReference type="Proteomes" id="UP001260715"/>
    </source>
</evidence>
<feature type="region of interest" description="Disordered" evidence="1">
    <location>
        <begin position="155"/>
        <end position="180"/>
    </location>
</feature>
<protein>
    <recommendedName>
        <fullName evidence="4">MarR family transcriptional regulator</fullName>
    </recommendedName>
</protein>
<organism evidence="2 3">
    <name type="scientific">Herbaspirillum frisingense</name>
    <dbReference type="NCBI Taxonomy" id="92645"/>
    <lineage>
        <taxon>Bacteria</taxon>
        <taxon>Pseudomonadati</taxon>
        <taxon>Pseudomonadota</taxon>
        <taxon>Betaproteobacteria</taxon>
        <taxon>Burkholderiales</taxon>
        <taxon>Oxalobacteraceae</taxon>
        <taxon>Herbaspirillum</taxon>
    </lineage>
</organism>
<gene>
    <name evidence="2" type="ORF">J2W50_001996</name>
</gene>
<evidence type="ECO:0008006" key="4">
    <source>
        <dbReference type="Google" id="ProtNLM"/>
    </source>
</evidence>
<dbReference type="Proteomes" id="UP001260715">
    <property type="component" value="Unassembled WGS sequence"/>
</dbReference>
<accession>A0ABU1PEL7</accession>
<evidence type="ECO:0000256" key="1">
    <source>
        <dbReference type="SAM" id="MobiDB-lite"/>
    </source>
</evidence>
<comment type="caution">
    <text evidence="2">The sequence shown here is derived from an EMBL/GenBank/DDBJ whole genome shotgun (WGS) entry which is preliminary data.</text>
</comment>
<dbReference type="EMBL" id="JAVDSJ010000002">
    <property type="protein sequence ID" value="MDR6583798.1"/>
    <property type="molecule type" value="Genomic_DNA"/>
</dbReference>
<reference evidence="2 3" key="1">
    <citation type="submission" date="2023-07" db="EMBL/GenBank/DDBJ databases">
        <title>Sorghum-associated microbial communities from plants grown in Nebraska, USA.</title>
        <authorList>
            <person name="Schachtman D."/>
        </authorList>
    </citation>
    <scope>NUCLEOTIDE SEQUENCE [LARGE SCALE GENOMIC DNA]</scope>
    <source>
        <strain evidence="2 3">596</strain>
    </source>
</reference>
<evidence type="ECO:0000313" key="2">
    <source>
        <dbReference type="EMBL" id="MDR6583798.1"/>
    </source>
</evidence>
<dbReference type="RefSeq" id="WP_310010358.1">
    <property type="nucleotide sequence ID" value="NZ_JAVDSJ010000002.1"/>
</dbReference>
<sequence>MPTQQQIADHLDLDQSAVSRLLEKLGVAWQTADMDEIRKAYIRQLRAQAAGHKSEDGLDLVRERVLTERVDRELKLLQVAEKRGLLINVEQLEGQLMNMVGAFRSELLARDDKLASELSTLYEVNVDVSLLNEHTFAALGQLARYDPSGGRFADAPGGHAGAAGEVDDDRVGTAPSGAVG</sequence>
<keyword evidence="3" id="KW-1185">Reference proteome</keyword>